<sequence>MSYQKGHRKFGREKNQRVALMKSLAHSLALKGKIKTTEAKAKELRPFMEKLVTLGRKQTIASRRLLEARVGKIAAKKIATDLSKEYKERAGGYTRITKLVPRKTDGAKMAIIEFVK</sequence>
<evidence type="ECO:0000256" key="5">
    <source>
        <dbReference type="RuleBase" id="RU000660"/>
    </source>
</evidence>
<dbReference type="GO" id="GO:0006412">
    <property type="term" value="P:translation"/>
    <property type="evidence" value="ECO:0007669"/>
    <property type="project" value="InterPro"/>
</dbReference>
<evidence type="ECO:0000256" key="3">
    <source>
        <dbReference type="ARBA" id="ARBA00023274"/>
    </source>
</evidence>
<dbReference type="Proteomes" id="UP000178538">
    <property type="component" value="Unassembled WGS sequence"/>
</dbReference>
<dbReference type="SUPFAM" id="SSF64263">
    <property type="entry name" value="Prokaryotic ribosomal protein L17"/>
    <property type="match status" value="1"/>
</dbReference>
<dbReference type="STRING" id="1802737.A2832_00160"/>
<evidence type="ECO:0000313" key="8">
    <source>
        <dbReference type="Proteomes" id="UP000178538"/>
    </source>
</evidence>
<evidence type="ECO:0000313" key="7">
    <source>
        <dbReference type="EMBL" id="OHA90729.1"/>
    </source>
</evidence>
<dbReference type="NCBIfam" id="TIGR00059">
    <property type="entry name" value="L17"/>
    <property type="match status" value="1"/>
</dbReference>
<dbReference type="InterPro" id="IPR036373">
    <property type="entry name" value="Ribosomal_bL17_sf"/>
</dbReference>
<evidence type="ECO:0000256" key="1">
    <source>
        <dbReference type="ARBA" id="ARBA00008777"/>
    </source>
</evidence>
<evidence type="ECO:0000256" key="2">
    <source>
        <dbReference type="ARBA" id="ARBA00022980"/>
    </source>
</evidence>
<comment type="caution">
    <text evidence="7">The sequence shown here is derived from an EMBL/GenBank/DDBJ whole genome shotgun (WGS) entry which is preliminary data.</text>
</comment>
<keyword evidence="2 5" id="KW-0689">Ribosomal protein</keyword>
<keyword evidence="3 5" id="KW-0687">Ribonucleoprotein</keyword>
<dbReference type="Pfam" id="PF01196">
    <property type="entry name" value="Ribosomal_L17"/>
    <property type="match status" value="1"/>
</dbReference>
<gene>
    <name evidence="7" type="ORF">A2832_00160</name>
</gene>
<dbReference type="Gene3D" id="3.90.1030.10">
    <property type="entry name" value="Ribosomal protein L17"/>
    <property type="match status" value="1"/>
</dbReference>
<reference evidence="7 8" key="1">
    <citation type="journal article" date="2016" name="Nat. Commun.">
        <title>Thousands of microbial genomes shed light on interconnected biogeochemical processes in an aquifer system.</title>
        <authorList>
            <person name="Anantharaman K."/>
            <person name="Brown C.T."/>
            <person name="Hug L.A."/>
            <person name="Sharon I."/>
            <person name="Castelle C.J."/>
            <person name="Probst A.J."/>
            <person name="Thomas B.C."/>
            <person name="Singh A."/>
            <person name="Wilkins M.J."/>
            <person name="Karaoz U."/>
            <person name="Brodie E.L."/>
            <person name="Williams K.H."/>
            <person name="Hubbard S.S."/>
            <person name="Banfield J.F."/>
        </authorList>
    </citation>
    <scope>NUCLEOTIDE SEQUENCE [LARGE SCALE GENOMIC DNA]</scope>
</reference>
<dbReference type="InterPro" id="IPR000456">
    <property type="entry name" value="Ribosomal_bL17"/>
</dbReference>
<organism evidence="7 8">
    <name type="scientific">Candidatus Zambryskibacteria bacterium RIFCSPHIGHO2_01_FULL_44_22b</name>
    <dbReference type="NCBI Taxonomy" id="1802737"/>
    <lineage>
        <taxon>Bacteria</taxon>
        <taxon>Candidatus Zambryskiibacteriota</taxon>
    </lineage>
</organism>
<proteinExistence type="inferred from homology"/>
<dbReference type="EMBL" id="MHVG01000017">
    <property type="protein sequence ID" value="OHA90729.1"/>
    <property type="molecule type" value="Genomic_DNA"/>
</dbReference>
<dbReference type="GO" id="GO:0003735">
    <property type="term" value="F:structural constituent of ribosome"/>
    <property type="evidence" value="ECO:0007669"/>
    <property type="project" value="InterPro"/>
</dbReference>
<dbReference type="PANTHER" id="PTHR14413">
    <property type="entry name" value="RIBOSOMAL PROTEIN L17"/>
    <property type="match status" value="1"/>
</dbReference>
<protein>
    <recommendedName>
        <fullName evidence="4 6">50S ribosomal protein L17</fullName>
    </recommendedName>
</protein>
<evidence type="ECO:0000256" key="4">
    <source>
        <dbReference type="ARBA" id="ARBA00035494"/>
    </source>
</evidence>
<name>A0A1G2T1L8_9BACT</name>
<evidence type="ECO:0000256" key="6">
    <source>
        <dbReference type="RuleBase" id="RU000661"/>
    </source>
</evidence>
<dbReference type="GO" id="GO:0022625">
    <property type="term" value="C:cytosolic large ribosomal subunit"/>
    <property type="evidence" value="ECO:0007669"/>
    <property type="project" value="TreeGrafter"/>
</dbReference>
<dbReference type="PROSITE" id="PS01167">
    <property type="entry name" value="RIBOSOMAL_L17"/>
    <property type="match status" value="1"/>
</dbReference>
<accession>A0A1G2T1L8</accession>
<dbReference type="InterPro" id="IPR047859">
    <property type="entry name" value="Ribosomal_bL17_CS"/>
</dbReference>
<comment type="similarity">
    <text evidence="1 5">Belongs to the bacterial ribosomal protein bL17 family.</text>
</comment>
<dbReference type="PANTHER" id="PTHR14413:SF16">
    <property type="entry name" value="LARGE RIBOSOMAL SUBUNIT PROTEIN BL17M"/>
    <property type="match status" value="1"/>
</dbReference>
<dbReference type="AlphaFoldDB" id="A0A1G2T1L8"/>